<proteinExistence type="inferred from homology"/>
<dbReference type="GO" id="GO:0008484">
    <property type="term" value="F:sulfuric ester hydrolase activity"/>
    <property type="evidence" value="ECO:0007669"/>
    <property type="project" value="TreeGrafter"/>
</dbReference>
<dbReference type="PANTHER" id="PTHR45953:SF1">
    <property type="entry name" value="IDURONATE 2-SULFATASE"/>
    <property type="match status" value="1"/>
</dbReference>
<dbReference type="CDD" id="cd16027">
    <property type="entry name" value="SGSH"/>
    <property type="match status" value="1"/>
</dbReference>
<dbReference type="EMBL" id="UPPP01000079">
    <property type="protein sequence ID" value="VBB07696.1"/>
    <property type="molecule type" value="Genomic_DNA"/>
</dbReference>
<dbReference type="InterPro" id="IPR017850">
    <property type="entry name" value="Alkaline_phosphatase_core_sf"/>
</dbReference>
<dbReference type="AlphaFoldDB" id="A0A498R4S7"/>
<dbReference type="Proteomes" id="UP000277811">
    <property type="component" value="Unassembled WGS sequence"/>
</dbReference>
<protein>
    <submittedName>
        <fullName evidence="5">Sulfatases signature 1</fullName>
    </submittedName>
</protein>
<comment type="similarity">
    <text evidence="1">Belongs to the sulfatase family.</text>
</comment>
<accession>A0A498R4S7</accession>
<reference evidence="5 6" key="1">
    <citation type="submission" date="2018-06" db="EMBL/GenBank/DDBJ databases">
        <authorList>
            <person name="Strepis N."/>
        </authorList>
    </citation>
    <scope>NUCLEOTIDE SEQUENCE [LARGE SCALE GENOMIC DNA]</scope>
    <source>
        <strain evidence="5">LUCI</strain>
    </source>
</reference>
<feature type="domain" description="Sulfatase N-terminal" evidence="4">
    <location>
        <begin position="7"/>
        <end position="292"/>
    </location>
</feature>
<evidence type="ECO:0000256" key="3">
    <source>
        <dbReference type="ARBA" id="ARBA00022801"/>
    </source>
</evidence>
<evidence type="ECO:0000313" key="5">
    <source>
        <dbReference type="EMBL" id="VBB07696.1"/>
    </source>
</evidence>
<keyword evidence="2" id="KW-0479">Metal-binding</keyword>
<dbReference type="PANTHER" id="PTHR45953">
    <property type="entry name" value="IDURONATE 2-SULFATASE"/>
    <property type="match status" value="1"/>
</dbReference>
<dbReference type="GO" id="GO:0005737">
    <property type="term" value="C:cytoplasm"/>
    <property type="evidence" value="ECO:0007669"/>
    <property type="project" value="TreeGrafter"/>
</dbReference>
<evidence type="ECO:0000256" key="1">
    <source>
        <dbReference type="ARBA" id="ARBA00008779"/>
    </source>
</evidence>
<dbReference type="PROSITE" id="PS00523">
    <property type="entry name" value="SULFATASE_1"/>
    <property type="match status" value="1"/>
</dbReference>
<name>A0A498R4S7_9FIRM</name>
<dbReference type="Gene3D" id="3.40.720.10">
    <property type="entry name" value="Alkaline Phosphatase, subunit A"/>
    <property type="match status" value="1"/>
</dbReference>
<gene>
    <name evidence="5" type="ORF">LUCI_2961</name>
</gene>
<dbReference type="GO" id="GO:0046872">
    <property type="term" value="F:metal ion binding"/>
    <property type="evidence" value="ECO:0007669"/>
    <property type="project" value="UniProtKB-KW"/>
</dbReference>
<keyword evidence="6" id="KW-1185">Reference proteome</keyword>
<dbReference type="InterPro" id="IPR024607">
    <property type="entry name" value="Sulfatase_CS"/>
</dbReference>
<dbReference type="RefSeq" id="WP_207857740.1">
    <property type="nucleotide sequence ID" value="NZ_UPPP01000079.1"/>
</dbReference>
<sequence>MDTTKMNILYLHTHDTGRMISAYGYGIPTPNYQRLCDDAVLFQNAFSVAPTCSPSRAGLLTGVFPHQNGMLGLAQRGFSIRQDWHLANLLRQNGYHTALCGVQHEIGYYTDHAMAIGTLGYIEDLSANHTQYSEEKLVCWDKDNADNLSRWLDGYDRGEPFFVSYGMHATHRKYPAEIAEGISIDNSQPPPNVPNNEVMRKDFAQYKTSAKLADDNVGKVIDALKRNNLYDKTIIVLTTDHGLAYPFAKCTLNDSGIGVLLSMRVPGSRYGKNSYDGLISHIDVIPTLCELVAIKMPEYLEGKSFAGLFAGKECEGDEVIFGEINFHTSYEPVRAVRSRRFKYIRYFDEDYLKVNYSNIDNSPVKEFYQEHGLSKVTKESECLYDLYYDPFEKNNLARNPEYRQELEHMRRELYGFMVRTKDPLLEGPIEIRKEWKVNKKETYSPNSKDADDYESLGN</sequence>
<evidence type="ECO:0000313" key="6">
    <source>
        <dbReference type="Proteomes" id="UP000277811"/>
    </source>
</evidence>
<dbReference type="SUPFAM" id="SSF53649">
    <property type="entry name" value="Alkaline phosphatase-like"/>
    <property type="match status" value="1"/>
</dbReference>
<dbReference type="Pfam" id="PF00884">
    <property type="entry name" value="Sulfatase"/>
    <property type="match status" value="1"/>
</dbReference>
<organism evidence="5 6">
    <name type="scientific">Lucifera butyrica</name>
    <dbReference type="NCBI Taxonomy" id="1351585"/>
    <lineage>
        <taxon>Bacteria</taxon>
        <taxon>Bacillati</taxon>
        <taxon>Bacillota</taxon>
        <taxon>Negativicutes</taxon>
        <taxon>Veillonellales</taxon>
        <taxon>Veillonellaceae</taxon>
        <taxon>Lucifera</taxon>
    </lineage>
</organism>
<evidence type="ECO:0000259" key="4">
    <source>
        <dbReference type="Pfam" id="PF00884"/>
    </source>
</evidence>
<evidence type="ECO:0000256" key="2">
    <source>
        <dbReference type="ARBA" id="ARBA00022723"/>
    </source>
</evidence>
<dbReference type="InterPro" id="IPR000917">
    <property type="entry name" value="Sulfatase_N"/>
</dbReference>
<keyword evidence="3" id="KW-0378">Hydrolase</keyword>